<gene>
    <name evidence="1" type="ORF">RZ517_02820</name>
</gene>
<proteinExistence type="predicted"/>
<name>A0ABZ2HK04_9RHOB</name>
<keyword evidence="2" id="KW-1185">Reference proteome</keyword>
<evidence type="ECO:0000313" key="2">
    <source>
        <dbReference type="Proteomes" id="UP001364156"/>
    </source>
</evidence>
<dbReference type="EMBL" id="CP146069">
    <property type="protein sequence ID" value="WWR47134.1"/>
    <property type="molecule type" value="Genomic_DNA"/>
</dbReference>
<dbReference type="RefSeq" id="WP_338549971.1">
    <property type="nucleotide sequence ID" value="NZ_CP146069.1"/>
</dbReference>
<reference evidence="1 2" key="1">
    <citation type="submission" date="2023-10" db="EMBL/GenBank/DDBJ databases">
        <title>Roseovarius strain S88 nov., isolated from a marine algae.</title>
        <authorList>
            <person name="Lee M.W."/>
            <person name="Lee J.K."/>
            <person name="Kim J.M."/>
            <person name="Choi D.G."/>
            <person name="Baek J.H."/>
            <person name="Bayburt H."/>
            <person name="Jung J.J."/>
            <person name="Han D.M."/>
            <person name="Jeon C.O."/>
        </authorList>
    </citation>
    <scope>NUCLEOTIDE SEQUENCE [LARGE SCALE GENOMIC DNA]</scope>
    <source>
        <strain evidence="1 2">S88</strain>
    </source>
</reference>
<protein>
    <submittedName>
        <fullName evidence="1">Uncharacterized protein</fullName>
    </submittedName>
</protein>
<organism evidence="1 2">
    <name type="scientific">Roseovarius phycicola</name>
    <dbReference type="NCBI Taxonomy" id="3080976"/>
    <lineage>
        <taxon>Bacteria</taxon>
        <taxon>Pseudomonadati</taxon>
        <taxon>Pseudomonadota</taxon>
        <taxon>Alphaproteobacteria</taxon>
        <taxon>Rhodobacterales</taxon>
        <taxon>Roseobacteraceae</taxon>
        <taxon>Roseovarius</taxon>
    </lineage>
</organism>
<sequence>MIHMLCRFDLKPGASMETVRSYYAQFFKDMKSMGYAEATGEIGARIDDTPMSTEATEAQRFYVVMTFRDRAQLDGSYAYFTGGHLTPDQLAAHNGIRRWITNEVFTCWDDQV</sequence>
<evidence type="ECO:0000313" key="1">
    <source>
        <dbReference type="EMBL" id="WWR47134.1"/>
    </source>
</evidence>
<accession>A0ABZ2HK04</accession>
<dbReference type="Proteomes" id="UP001364156">
    <property type="component" value="Chromosome"/>
</dbReference>